<dbReference type="AlphaFoldDB" id="A0A0H3A7L6"/>
<protein>
    <recommendedName>
        <fullName evidence="5 6">Large ribosomal subunit protein uL10</fullName>
    </recommendedName>
</protein>
<dbReference type="PANTHER" id="PTHR11560">
    <property type="entry name" value="39S RIBOSOMAL PROTEIN L10, MITOCHONDRIAL"/>
    <property type="match status" value="1"/>
</dbReference>
<dbReference type="InterPro" id="IPR043141">
    <property type="entry name" value="Ribosomal_uL10-like_sf"/>
</dbReference>
<dbReference type="GO" id="GO:1990904">
    <property type="term" value="C:ribonucleoprotein complex"/>
    <property type="evidence" value="ECO:0007669"/>
    <property type="project" value="UniProtKB-KW"/>
</dbReference>
<evidence type="ECO:0000313" key="7">
    <source>
        <dbReference type="EMBL" id="ABM27464.1"/>
    </source>
</evidence>
<evidence type="ECO:0000256" key="1">
    <source>
        <dbReference type="ARBA" id="ARBA00002633"/>
    </source>
</evidence>
<dbReference type="SUPFAM" id="SSF160369">
    <property type="entry name" value="Ribosomal protein L10-like"/>
    <property type="match status" value="1"/>
</dbReference>
<dbReference type="Gene3D" id="6.10.250.290">
    <property type="match status" value="1"/>
</dbReference>
<dbReference type="GO" id="GO:0005840">
    <property type="term" value="C:ribosome"/>
    <property type="evidence" value="ECO:0007669"/>
    <property type="project" value="UniProtKB-KW"/>
</dbReference>
<proteinExistence type="inferred from homology"/>
<dbReference type="InterPro" id="IPR047865">
    <property type="entry name" value="Ribosomal_uL10_bac_type"/>
</dbReference>
<dbReference type="Gene3D" id="3.30.70.1730">
    <property type="match status" value="1"/>
</dbReference>
<dbReference type="HOGENOM" id="CLU_092227_2_1_7"/>
<dbReference type="KEGG" id="dvl:Dvul_0441"/>
<dbReference type="GO" id="GO:0006412">
    <property type="term" value="P:translation"/>
    <property type="evidence" value="ECO:0007669"/>
    <property type="project" value="UniProtKB-UniRule"/>
</dbReference>
<gene>
    <name evidence="6" type="primary">rplJ</name>
    <name evidence="7" type="ordered locus">Dvul_0441</name>
</gene>
<evidence type="ECO:0000256" key="6">
    <source>
        <dbReference type="HAMAP-Rule" id="MF_00362"/>
    </source>
</evidence>
<evidence type="ECO:0000256" key="5">
    <source>
        <dbReference type="ARBA" id="ARBA00035202"/>
    </source>
</evidence>
<keyword evidence="6" id="KW-0694">RNA-binding</keyword>
<keyword evidence="4 6" id="KW-0687">Ribonucleoprotein</keyword>
<evidence type="ECO:0000256" key="3">
    <source>
        <dbReference type="ARBA" id="ARBA00022980"/>
    </source>
</evidence>
<comment type="function">
    <text evidence="1 6">Forms part of the ribosomal stalk, playing a central role in the interaction of the ribosome with GTP-bound translation factors.</text>
</comment>
<keyword evidence="6" id="KW-0699">rRNA-binding</keyword>
<dbReference type="CDD" id="cd05797">
    <property type="entry name" value="Ribosomal_L10"/>
    <property type="match status" value="1"/>
</dbReference>
<name>A0A0H3A7L6_NITV4</name>
<comment type="similarity">
    <text evidence="2 6">Belongs to the universal ribosomal protein uL10 family.</text>
</comment>
<reference evidence="8" key="1">
    <citation type="journal article" date="2009" name="Environ. Microbiol.">
        <title>Contribution of mobile genetic elements to Desulfovibrio vulgaris genome plasticity.</title>
        <authorList>
            <person name="Walker C.B."/>
            <person name="Stolyar S."/>
            <person name="Chivian D."/>
            <person name="Pinel N."/>
            <person name="Gabster J.A."/>
            <person name="Dehal P.S."/>
            <person name="He Z."/>
            <person name="Yang Z.K."/>
            <person name="Yen H.C."/>
            <person name="Zhou J."/>
            <person name="Wall J.D."/>
            <person name="Hazen T.C."/>
            <person name="Arkin A.P."/>
            <person name="Stahl D.A."/>
        </authorList>
    </citation>
    <scope>NUCLEOTIDE SEQUENCE [LARGE SCALE GENOMIC DNA]</scope>
    <source>
        <strain evidence="8">DP4</strain>
    </source>
</reference>
<keyword evidence="3 6" id="KW-0689">Ribosomal protein</keyword>
<organism evidence="7 8">
    <name type="scientific">Nitratidesulfovibrio vulgaris (strain DP4)</name>
    <name type="common">Desulfovibrio vulgaris</name>
    <dbReference type="NCBI Taxonomy" id="391774"/>
    <lineage>
        <taxon>Bacteria</taxon>
        <taxon>Pseudomonadati</taxon>
        <taxon>Thermodesulfobacteriota</taxon>
        <taxon>Desulfovibrionia</taxon>
        <taxon>Desulfovibrionales</taxon>
        <taxon>Desulfovibrionaceae</taxon>
        <taxon>Nitratidesulfovibrio</taxon>
    </lineage>
</organism>
<evidence type="ECO:0000313" key="8">
    <source>
        <dbReference type="Proteomes" id="UP000009173"/>
    </source>
</evidence>
<dbReference type="InterPro" id="IPR001790">
    <property type="entry name" value="Ribosomal_uL10"/>
</dbReference>
<sequence length="189" mass="20623">MARHFHLGKPELEESHVNRSEKAAIIEQLKSRAEAASIAVVTDFKGMPVEELTRLRVKLRENGCEYHVVKNTLARIAFTGTAHEPIGTRFKENCAVALGFDDPVAVAKALTEFAKTSKLFAIRHGSLEGKALSADQVSDLAKLPSKPELLARALGTMNAVPTNFVSLFANIIRSLLYVLKDLESKKAAA</sequence>
<dbReference type="InterPro" id="IPR022973">
    <property type="entry name" value="Ribosomal_uL10_bac"/>
</dbReference>
<evidence type="ECO:0000256" key="4">
    <source>
        <dbReference type="ARBA" id="ARBA00023274"/>
    </source>
</evidence>
<dbReference type="GO" id="GO:0070180">
    <property type="term" value="F:large ribosomal subunit rRNA binding"/>
    <property type="evidence" value="ECO:0007669"/>
    <property type="project" value="UniProtKB-UniRule"/>
</dbReference>
<dbReference type="Proteomes" id="UP000009173">
    <property type="component" value="Chromosome"/>
</dbReference>
<dbReference type="NCBIfam" id="NF000955">
    <property type="entry name" value="PRK00099.1-1"/>
    <property type="match status" value="1"/>
</dbReference>
<evidence type="ECO:0000256" key="2">
    <source>
        <dbReference type="ARBA" id="ARBA00008889"/>
    </source>
</evidence>
<dbReference type="Pfam" id="PF00466">
    <property type="entry name" value="Ribosomal_L10"/>
    <property type="match status" value="1"/>
</dbReference>
<dbReference type="HAMAP" id="MF_00362">
    <property type="entry name" value="Ribosomal_uL10"/>
    <property type="match status" value="1"/>
</dbReference>
<dbReference type="EMBL" id="CP000527">
    <property type="protein sequence ID" value="ABM27464.1"/>
    <property type="molecule type" value="Genomic_DNA"/>
</dbReference>
<comment type="subunit">
    <text evidence="6">Part of the ribosomal stalk of the 50S ribosomal subunit. The N-terminus interacts with L11 and the large rRNA to form the base of the stalk. The C-terminus forms an elongated spine to which L12 dimers bind in a sequential fashion forming a multimeric L10(L12)X complex.</text>
</comment>
<accession>A0A0H3A7L6</accession>